<evidence type="ECO:0000256" key="7">
    <source>
        <dbReference type="ARBA" id="ARBA00044806"/>
    </source>
</evidence>
<gene>
    <name evidence="11" type="primary">cbaH</name>
    <name evidence="11" type="ORF">T23_03840</name>
</gene>
<reference evidence="11" key="1">
    <citation type="journal article" date="2024" name="Int. J. Syst. Evol. Microbiol.">
        <title>Turicibacter faecis sp. nov., isolated from faeces of heart failure mouse model.</title>
        <authorList>
            <person name="Imamura Y."/>
            <person name="Motooka D."/>
            <person name="Nakajima Y."/>
            <person name="Ito S."/>
            <person name="Kitakaze M."/>
            <person name="Iida T."/>
            <person name="Nakamura S."/>
        </authorList>
    </citation>
    <scope>NUCLEOTIDE SEQUENCE</scope>
    <source>
        <strain evidence="11">TC023</strain>
    </source>
</reference>
<evidence type="ECO:0000259" key="10">
    <source>
        <dbReference type="Pfam" id="PF02275"/>
    </source>
</evidence>
<name>A0ABN6ZFY7_9FIRM</name>
<protein>
    <recommendedName>
        <fullName evidence="5">choloylglycine hydrolase</fullName>
        <ecNumber evidence="5">3.5.1.24</ecNumber>
    </recommendedName>
    <alternativeName>
        <fullName evidence="6">Bile salt hydrolase</fullName>
    </alternativeName>
    <alternativeName>
        <fullName evidence="7">Choloylglycine hydrolase</fullName>
    </alternativeName>
</protein>
<feature type="domain" description="Choloylglycine hydrolase/NAAA C-terminal" evidence="10">
    <location>
        <begin position="2"/>
        <end position="315"/>
    </location>
</feature>
<dbReference type="CDD" id="cd00542">
    <property type="entry name" value="Ntn_PVA"/>
    <property type="match status" value="1"/>
</dbReference>
<keyword evidence="4" id="KW-0443">Lipid metabolism</keyword>
<evidence type="ECO:0000256" key="6">
    <source>
        <dbReference type="ARBA" id="ARBA00044804"/>
    </source>
</evidence>
<evidence type="ECO:0000313" key="12">
    <source>
        <dbReference type="Proteomes" id="UP001432099"/>
    </source>
</evidence>
<dbReference type="InterPro" id="IPR052193">
    <property type="entry name" value="Peptidase_C59"/>
</dbReference>
<evidence type="ECO:0000256" key="3">
    <source>
        <dbReference type="ARBA" id="ARBA00022801"/>
    </source>
</evidence>
<dbReference type="InterPro" id="IPR029132">
    <property type="entry name" value="CBAH/NAAA_C"/>
</dbReference>
<evidence type="ECO:0000256" key="5">
    <source>
        <dbReference type="ARBA" id="ARBA00044769"/>
    </source>
</evidence>
<evidence type="ECO:0000256" key="1">
    <source>
        <dbReference type="ARBA" id="ARBA00004860"/>
    </source>
</evidence>
<comment type="pathway">
    <text evidence="1">Lipid metabolism; bile acid biosynthesis.</text>
</comment>
<comment type="catalytic activity">
    <reaction evidence="8">
        <text>cholate + taurine = taurocholate + H2O</text>
        <dbReference type="Rhea" id="RHEA:47108"/>
        <dbReference type="ChEBI" id="CHEBI:15377"/>
        <dbReference type="ChEBI" id="CHEBI:29747"/>
        <dbReference type="ChEBI" id="CHEBI:36257"/>
        <dbReference type="ChEBI" id="CHEBI:507393"/>
    </reaction>
    <physiologicalReaction direction="right-to-left" evidence="8">
        <dbReference type="Rhea" id="RHEA:47110"/>
    </physiologicalReaction>
</comment>
<evidence type="ECO:0000256" key="9">
    <source>
        <dbReference type="ARBA" id="ARBA00048897"/>
    </source>
</evidence>
<proteinExistence type="inferred from homology"/>
<evidence type="ECO:0000256" key="2">
    <source>
        <dbReference type="ARBA" id="ARBA00006625"/>
    </source>
</evidence>
<dbReference type="RefSeq" id="WP_161830928.1">
    <property type="nucleotide sequence ID" value="NZ_AP028127.1"/>
</dbReference>
<evidence type="ECO:0000256" key="4">
    <source>
        <dbReference type="ARBA" id="ARBA00023098"/>
    </source>
</evidence>
<comment type="catalytic activity">
    <reaction evidence="9">
        <text>taurodeoxycholate + H2O = deoxycholate + taurine</text>
        <dbReference type="Rhea" id="RHEA:47556"/>
        <dbReference type="ChEBI" id="CHEBI:15377"/>
        <dbReference type="ChEBI" id="CHEBI:23614"/>
        <dbReference type="ChEBI" id="CHEBI:36261"/>
        <dbReference type="ChEBI" id="CHEBI:507393"/>
    </reaction>
    <physiologicalReaction direction="left-to-right" evidence="9">
        <dbReference type="Rhea" id="RHEA:47557"/>
    </physiologicalReaction>
</comment>
<keyword evidence="12" id="KW-1185">Reference proteome</keyword>
<dbReference type="InterPro" id="IPR029055">
    <property type="entry name" value="Ntn_hydrolases_N"/>
</dbReference>
<dbReference type="Pfam" id="PF02275">
    <property type="entry name" value="CBAH"/>
    <property type="match status" value="1"/>
</dbReference>
<dbReference type="EC" id="3.5.1.24" evidence="5"/>
<dbReference type="EMBL" id="AP028127">
    <property type="protein sequence ID" value="BEH90282.1"/>
    <property type="molecule type" value="Genomic_DNA"/>
</dbReference>
<dbReference type="Gene3D" id="3.60.60.10">
    <property type="entry name" value="Penicillin V Acylase, Chain A"/>
    <property type="match status" value="1"/>
</dbReference>
<dbReference type="PANTHER" id="PTHR35527">
    <property type="entry name" value="CHOLOYLGLYCINE HYDROLASE"/>
    <property type="match status" value="1"/>
</dbReference>
<organism evidence="11 12">
    <name type="scientific">Turicibacter faecis</name>
    <dbReference type="NCBI Taxonomy" id="2963365"/>
    <lineage>
        <taxon>Bacteria</taxon>
        <taxon>Bacillati</taxon>
        <taxon>Bacillota</taxon>
        <taxon>Erysipelotrichia</taxon>
        <taxon>Erysipelotrichales</taxon>
        <taxon>Turicibacteraceae</taxon>
        <taxon>Turicibacter</taxon>
    </lineage>
</organism>
<dbReference type="SUPFAM" id="SSF56235">
    <property type="entry name" value="N-terminal nucleophile aminohydrolases (Ntn hydrolases)"/>
    <property type="match status" value="1"/>
</dbReference>
<comment type="similarity">
    <text evidence="2">Belongs to the peptidase C59 family.</text>
</comment>
<dbReference type="GO" id="GO:0016787">
    <property type="term" value="F:hydrolase activity"/>
    <property type="evidence" value="ECO:0007669"/>
    <property type="project" value="UniProtKB-KW"/>
</dbReference>
<accession>A0ABN6ZFY7</accession>
<dbReference type="PANTHER" id="PTHR35527:SF2">
    <property type="entry name" value="HYDROLASE"/>
    <property type="match status" value="1"/>
</dbReference>
<dbReference type="InterPro" id="IPR047711">
    <property type="entry name" value="CBAH"/>
</dbReference>
<dbReference type="NCBIfam" id="NF038245">
    <property type="entry name" value="bile_salt_hydro"/>
    <property type="match status" value="1"/>
</dbReference>
<dbReference type="Proteomes" id="UP001432099">
    <property type="component" value="Chromosome"/>
</dbReference>
<evidence type="ECO:0000313" key="11">
    <source>
        <dbReference type="EMBL" id="BEH90282.1"/>
    </source>
</evidence>
<evidence type="ECO:0000256" key="8">
    <source>
        <dbReference type="ARBA" id="ARBA00047285"/>
    </source>
</evidence>
<keyword evidence="3 11" id="KW-0378">Hydrolase</keyword>
<sequence>MCTALSLTAKDGSHLFGRNMDIEYSFNQSVLLTPRHFGYKNRATGEVEQTKYAIIGMGTLIDEHPSYADVCNEKGLAAAGLNFPKYAHWDDKSVEGKTNIAPYDLLLWVAANFETVKEVKEALKNVVLVGVPLNEQVPISPLHWMICDKTGESIVVEKTVNGLKVMDNKVGVLTNAPTFDWHLTNLTQYMGLTATQPQDTACGEQNLKPLGQGLGAFGLPGDYSSPSRFVKAAFLRNHIDYADVNYSGMSEFFHILNGVAMVRGSVVTPQHLNDITLYTSCIDQEKGIYYYKTYTNHSISAINMHHEDLDAKEVKLFTFNDEFTVTQQN</sequence>